<dbReference type="Gene3D" id="3.40.50.2300">
    <property type="match status" value="1"/>
</dbReference>
<dbReference type="InterPro" id="IPR036097">
    <property type="entry name" value="HisK_dim/P_sf"/>
</dbReference>
<dbReference type="Proteomes" id="UP001171945">
    <property type="component" value="Unassembled WGS sequence"/>
</dbReference>
<reference evidence="8" key="1">
    <citation type="submission" date="2023-06" db="EMBL/GenBank/DDBJ databases">
        <title>Uncultivated large filamentous bacteria from sulfidic sediments reveal new species and different genomic features in energy metabolism and defense.</title>
        <authorList>
            <person name="Fonseca A."/>
        </authorList>
    </citation>
    <scope>NUCLEOTIDE SEQUENCE</scope>
    <source>
        <strain evidence="8">HSG4</strain>
    </source>
</reference>
<evidence type="ECO:0000313" key="8">
    <source>
        <dbReference type="EMBL" id="MDM8561930.1"/>
    </source>
</evidence>
<keyword evidence="8" id="KW-0418">Kinase</keyword>
<dbReference type="EC" id="2.7.13.3" evidence="2"/>
<dbReference type="PANTHER" id="PTHR43547:SF2">
    <property type="entry name" value="HYBRID SIGNAL TRANSDUCTION HISTIDINE KINASE C"/>
    <property type="match status" value="1"/>
</dbReference>
<keyword evidence="9" id="KW-1185">Reference proteome</keyword>
<dbReference type="SUPFAM" id="SSF47384">
    <property type="entry name" value="Homodimeric domain of signal transducing histidine kinase"/>
    <property type="match status" value="1"/>
</dbReference>
<dbReference type="GO" id="GO:0016301">
    <property type="term" value="F:kinase activity"/>
    <property type="evidence" value="ECO:0007669"/>
    <property type="project" value="UniProtKB-KW"/>
</dbReference>
<keyword evidence="5" id="KW-0175">Coiled coil</keyword>
<dbReference type="SMART" id="SM00448">
    <property type="entry name" value="REC"/>
    <property type="match status" value="1"/>
</dbReference>
<comment type="caution">
    <text evidence="8">The sequence shown here is derived from an EMBL/GenBank/DDBJ whole genome shotgun (WGS) entry which is preliminary data.</text>
</comment>
<dbReference type="InterPro" id="IPR036890">
    <property type="entry name" value="HATPase_C_sf"/>
</dbReference>
<dbReference type="SMART" id="SM00387">
    <property type="entry name" value="HATPase_c"/>
    <property type="match status" value="1"/>
</dbReference>
<dbReference type="SUPFAM" id="SSF52172">
    <property type="entry name" value="CheY-like"/>
    <property type="match status" value="1"/>
</dbReference>
<proteinExistence type="predicted"/>
<evidence type="ECO:0000256" key="4">
    <source>
        <dbReference type="PROSITE-ProRule" id="PRU00169"/>
    </source>
</evidence>
<evidence type="ECO:0000256" key="1">
    <source>
        <dbReference type="ARBA" id="ARBA00000085"/>
    </source>
</evidence>
<dbReference type="SMART" id="SM00388">
    <property type="entry name" value="HisKA"/>
    <property type="match status" value="1"/>
</dbReference>
<feature type="domain" description="Response regulatory" evidence="7">
    <location>
        <begin position="7"/>
        <end position="123"/>
    </location>
</feature>
<evidence type="ECO:0000256" key="3">
    <source>
        <dbReference type="ARBA" id="ARBA00022553"/>
    </source>
</evidence>
<feature type="coiled-coil region" evidence="5">
    <location>
        <begin position="118"/>
        <end position="149"/>
    </location>
</feature>
<dbReference type="Gene3D" id="1.10.287.130">
    <property type="match status" value="1"/>
</dbReference>
<dbReference type="PROSITE" id="PS50109">
    <property type="entry name" value="HIS_KIN"/>
    <property type="match status" value="1"/>
</dbReference>
<evidence type="ECO:0000313" key="9">
    <source>
        <dbReference type="Proteomes" id="UP001171945"/>
    </source>
</evidence>
<organism evidence="8 9">
    <name type="scientific">Candidatus Marithioploca araucensis</name>
    <dbReference type="NCBI Taxonomy" id="70273"/>
    <lineage>
        <taxon>Bacteria</taxon>
        <taxon>Pseudomonadati</taxon>
        <taxon>Pseudomonadota</taxon>
        <taxon>Gammaproteobacteria</taxon>
        <taxon>Thiotrichales</taxon>
        <taxon>Thiotrichaceae</taxon>
        <taxon>Candidatus Marithioploca</taxon>
    </lineage>
</organism>
<dbReference type="PROSITE" id="PS50110">
    <property type="entry name" value="RESPONSE_REGULATORY"/>
    <property type="match status" value="1"/>
</dbReference>
<dbReference type="InterPro" id="IPR005467">
    <property type="entry name" value="His_kinase_dom"/>
</dbReference>
<accession>A0ABT7VQK6</accession>
<keyword evidence="3 4" id="KW-0597">Phosphoprotein</keyword>
<dbReference type="CDD" id="cd00075">
    <property type="entry name" value="HATPase"/>
    <property type="match status" value="1"/>
</dbReference>
<dbReference type="Pfam" id="PF00512">
    <property type="entry name" value="HisKA"/>
    <property type="match status" value="1"/>
</dbReference>
<dbReference type="InterPro" id="IPR011006">
    <property type="entry name" value="CheY-like_superfamily"/>
</dbReference>
<dbReference type="PANTHER" id="PTHR43547">
    <property type="entry name" value="TWO-COMPONENT HISTIDINE KINASE"/>
    <property type="match status" value="1"/>
</dbReference>
<sequence length="381" mass="42785">MIEKQYNILIVDDEPLNLKTLGNILTENYGILIAKDGKQALIHAFDEPQPDLILLDIMMPGLDGYEICRILQADIKTQHIPIIFVSALNEEIDETKGLEMGAVDYITKPISNSIVLARVKTQLKLKSIYEKLKAANEELAQKNIVLKEVAALREDVERITRHDLKNPLNGILGAVSIFMDDDEELNEEQRDLTKIIEEAGYQMLDMINNSLNLYKMEIGRYQYHPQQVDILHLIQKIVNQAKAHILSVEILLNDQPVTQNDTFIVYGEELLCYSMFANLFKNAIEASLVEASPKEATIMVYLDEKEMAIIRIHNQGSVPQQIRNHFFDKYATAAKAGGTGLGTYSAKLMAETQGGNISLETSDETGTTITIQLPRQGKNGI</sequence>
<dbReference type="InterPro" id="IPR003594">
    <property type="entry name" value="HATPase_dom"/>
</dbReference>
<dbReference type="InterPro" id="IPR001789">
    <property type="entry name" value="Sig_transdc_resp-reg_receiver"/>
</dbReference>
<evidence type="ECO:0000259" key="7">
    <source>
        <dbReference type="PROSITE" id="PS50110"/>
    </source>
</evidence>
<dbReference type="SUPFAM" id="SSF55874">
    <property type="entry name" value="ATPase domain of HSP90 chaperone/DNA topoisomerase II/histidine kinase"/>
    <property type="match status" value="1"/>
</dbReference>
<name>A0ABT7VQK6_9GAMM</name>
<dbReference type="Gene3D" id="3.30.565.10">
    <property type="entry name" value="Histidine kinase-like ATPase, C-terminal domain"/>
    <property type="match status" value="1"/>
</dbReference>
<evidence type="ECO:0000259" key="6">
    <source>
        <dbReference type="PROSITE" id="PS50109"/>
    </source>
</evidence>
<evidence type="ECO:0000256" key="5">
    <source>
        <dbReference type="SAM" id="Coils"/>
    </source>
</evidence>
<dbReference type="Pfam" id="PF00072">
    <property type="entry name" value="Response_reg"/>
    <property type="match status" value="1"/>
</dbReference>
<dbReference type="CDD" id="cd19920">
    <property type="entry name" value="REC_PA4781-like"/>
    <property type="match status" value="1"/>
</dbReference>
<protein>
    <recommendedName>
        <fullName evidence="2">histidine kinase</fullName>
        <ecNumber evidence="2">2.7.13.3</ecNumber>
    </recommendedName>
</protein>
<dbReference type="Pfam" id="PF02518">
    <property type="entry name" value="HATPase_c"/>
    <property type="match status" value="1"/>
</dbReference>
<keyword evidence="8" id="KW-0808">Transferase</keyword>
<dbReference type="CDD" id="cd00082">
    <property type="entry name" value="HisKA"/>
    <property type="match status" value="1"/>
</dbReference>
<feature type="modified residue" description="4-aspartylphosphate" evidence="4">
    <location>
        <position position="56"/>
    </location>
</feature>
<evidence type="ECO:0000256" key="2">
    <source>
        <dbReference type="ARBA" id="ARBA00012438"/>
    </source>
</evidence>
<gene>
    <name evidence="8" type="ORF">QUF54_01085</name>
</gene>
<comment type="catalytic activity">
    <reaction evidence="1">
        <text>ATP + protein L-histidine = ADP + protein N-phospho-L-histidine.</text>
        <dbReference type="EC" id="2.7.13.3"/>
    </reaction>
</comment>
<feature type="domain" description="Histidine kinase" evidence="6">
    <location>
        <begin position="159"/>
        <end position="377"/>
    </location>
</feature>
<dbReference type="InterPro" id="IPR003661">
    <property type="entry name" value="HisK_dim/P_dom"/>
</dbReference>
<dbReference type="EMBL" id="JAUCGM010000023">
    <property type="protein sequence ID" value="MDM8561930.1"/>
    <property type="molecule type" value="Genomic_DNA"/>
</dbReference>